<dbReference type="SUPFAM" id="SSF102114">
    <property type="entry name" value="Radical SAM enzymes"/>
    <property type="match status" value="1"/>
</dbReference>
<dbReference type="InterPro" id="IPR006638">
    <property type="entry name" value="Elp3/MiaA/NifB-like_rSAM"/>
</dbReference>
<gene>
    <name evidence="8" type="ORF">H4281_36480</name>
</gene>
<dbReference type="SMART" id="SM00729">
    <property type="entry name" value="Elp3"/>
    <property type="match status" value="1"/>
</dbReference>
<keyword evidence="2" id="KW-0949">S-adenosyl-L-methionine</keyword>
<accession>A0A7W3W4L7</accession>
<keyword evidence="4" id="KW-0408">Iron</keyword>
<comment type="cofactor">
    <cofactor evidence="1">
        <name>[4Fe-4S] cluster</name>
        <dbReference type="ChEBI" id="CHEBI:49883"/>
    </cofactor>
</comment>
<keyword evidence="3" id="KW-0479">Metal-binding</keyword>
<dbReference type="AlphaFoldDB" id="A0A7W3W4L7"/>
<dbReference type="InterPro" id="IPR013785">
    <property type="entry name" value="Aldolase_TIM"/>
</dbReference>
<evidence type="ECO:0000256" key="4">
    <source>
        <dbReference type="ARBA" id="ARBA00023004"/>
    </source>
</evidence>
<dbReference type="PANTHER" id="PTHR43409:SF16">
    <property type="entry name" value="SLR0320 PROTEIN"/>
    <property type="match status" value="1"/>
</dbReference>
<evidence type="ECO:0000259" key="7">
    <source>
        <dbReference type="PROSITE" id="PS51918"/>
    </source>
</evidence>
<dbReference type="InterPro" id="IPR058240">
    <property type="entry name" value="rSAM_sf"/>
</dbReference>
<evidence type="ECO:0000256" key="1">
    <source>
        <dbReference type="ARBA" id="ARBA00001966"/>
    </source>
</evidence>
<evidence type="ECO:0000259" key="6">
    <source>
        <dbReference type="PROSITE" id="PS51332"/>
    </source>
</evidence>
<evidence type="ECO:0000313" key="8">
    <source>
        <dbReference type="EMBL" id="MBB1158673.1"/>
    </source>
</evidence>
<keyword evidence="5" id="KW-0411">Iron-sulfur</keyword>
<evidence type="ECO:0000313" key="9">
    <source>
        <dbReference type="Proteomes" id="UP000526734"/>
    </source>
</evidence>
<dbReference type="RefSeq" id="WP_182895422.1">
    <property type="nucleotide sequence ID" value="NZ_JACGZW010000015.1"/>
</dbReference>
<dbReference type="SFLD" id="SFLDS00029">
    <property type="entry name" value="Radical_SAM"/>
    <property type="match status" value="1"/>
</dbReference>
<comment type="caution">
    <text evidence="8">The sequence shown here is derived from an EMBL/GenBank/DDBJ whole genome shotgun (WGS) entry which is preliminary data.</text>
</comment>
<dbReference type="PROSITE" id="PS51332">
    <property type="entry name" value="B12_BINDING"/>
    <property type="match status" value="1"/>
</dbReference>
<dbReference type="GO" id="GO:0003824">
    <property type="term" value="F:catalytic activity"/>
    <property type="evidence" value="ECO:0007669"/>
    <property type="project" value="InterPro"/>
</dbReference>
<name>A0A7W3W4L7_9PSEU</name>
<dbReference type="PANTHER" id="PTHR43409">
    <property type="entry name" value="ANAEROBIC MAGNESIUM-PROTOPORPHYRIN IX MONOMETHYL ESTER CYCLASE-RELATED"/>
    <property type="match status" value="1"/>
</dbReference>
<organism evidence="8 9">
    <name type="scientific">Amycolatopsis dendrobii</name>
    <dbReference type="NCBI Taxonomy" id="2760662"/>
    <lineage>
        <taxon>Bacteria</taxon>
        <taxon>Bacillati</taxon>
        <taxon>Actinomycetota</taxon>
        <taxon>Actinomycetes</taxon>
        <taxon>Pseudonocardiales</taxon>
        <taxon>Pseudonocardiaceae</taxon>
        <taxon>Amycolatopsis</taxon>
    </lineage>
</organism>
<dbReference type="InterPro" id="IPR051198">
    <property type="entry name" value="BchE-like"/>
</dbReference>
<evidence type="ECO:0000256" key="5">
    <source>
        <dbReference type="ARBA" id="ARBA00023014"/>
    </source>
</evidence>
<dbReference type="GO" id="GO:0005829">
    <property type="term" value="C:cytosol"/>
    <property type="evidence" value="ECO:0007669"/>
    <property type="project" value="TreeGrafter"/>
</dbReference>
<dbReference type="Pfam" id="PF04055">
    <property type="entry name" value="Radical_SAM"/>
    <property type="match status" value="1"/>
</dbReference>
<dbReference type="GO" id="GO:0046872">
    <property type="term" value="F:metal ion binding"/>
    <property type="evidence" value="ECO:0007669"/>
    <property type="project" value="UniProtKB-KW"/>
</dbReference>
<feature type="domain" description="B12-binding" evidence="6">
    <location>
        <begin position="158"/>
        <end position="239"/>
    </location>
</feature>
<dbReference type="Gene3D" id="3.20.20.70">
    <property type="entry name" value="Aldolase class I"/>
    <property type="match status" value="1"/>
</dbReference>
<evidence type="ECO:0000256" key="2">
    <source>
        <dbReference type="ARBA" id="ARBA00022691"/>
    </source>
</evidence>
<dbReference type="Gene3D" id="3.40.50.280">
    <property type="entry name" value="Cobalamin-binding domain"/>
    <property type="match status" value="1"/>
</dbReference>
<reference evidence="8 9" key="1">
    <citation type="submission" date="2020-08" db="EMBL/GenBank/DDBJ databases">
        <title>Amycolatopsis sp. nov. DR6-1 isolated from Dendrobium heterocarpum.</title>
        <authorList>
            <person name="Tedsree N."/>
            <person name="Kuncharoen N."/>
            <person name="Likhitwitayawuid K."/>
            <person name="Tanasupawat S."/>
        </authorList>
    </citation>
    <scope>NUCLEOTIDE SEQUENCE [LARGE SCALE GENOMIC DNA]</scope>
    <source>
        <strain evidence="8 9">DR6-1</strain>
    </source>
</reference>
<sequence>MPTTVHEDRVTLIFPPLIETNFGSFYPSTAVLAAFLEAHGIGCAQEDLNEEFALHLLREDMLHRLRAGRIPGAPEGSPAAAAARWAASNIHRLVDEQGRHRFTGGNGYMLGLLVNPFQVDRGDEVLEAVRADRHPLDVFEQFYRESNIVERIPANTLLIGISIPMGPQLELSLLLAAMLKRELPDIPVVLGGGTLSLMSPPDLEILLANHTAVDCVVRFDGEYPLLELARRACAGRFSPAGIAGVSYRDGDRVRHEPPAPGPDINTLPVPAYPKAALDRVVGTTLGVTQARGCYWGKCDYCDFVELYDGSPPFRGRRPDNFVDEIEALVEETGVRRFRFITESIPPAFARRMSQLLIEREVLIAWNSFAMVDRRFDKDLLRLMVRAGCEFLTVGMETTNTRVLNLVHKSADREENLRFLREAKDAGMKLTVNLIPDLPSTTYRESLDTLREVRELADCIDSVSVFPFEPTRSSNVGRDPERFGLIGTGSLDTKGQAQFGLNHFDCVDPAMTSEERADVHRRYRAFAKEISQQRLPKSLLVSLLWSY</sequence>
<protein>
    <submittedName>
        <fullName evidence="8">B12-binding domain-containing radical SAM protein</fullName>
    </submittedName>
</protein>
<keyword evidence="9" id="KW-1185">Reference proteome</keyword>
<dbReference type="PROSITE" id="PS51918">
    <property type="entry name" value="RADICAL_SAM"/>
    <property type="match status" value="1"/>
</dbReference>
<dbReference type="SFLD" id="SFLDG01082">
    <property type="entry name" value="B12-binding_domain_containing"/>
    <property type="match status" value="1"/>
</dbReference>
<dbReference type="InterPro" id="IPR007197">
    <property type="entry name" value="rSAM"/>
</dbReference>
<dbReference type="EMBL" id="JACGZW010000015">
    <property type="protein sequence ID" value="MBB1158673.1"/>
    <property type="molecule type" value="Genomic_DNA"/>
</dbReference>
<dbReference type="Proteomes" id="UP000526734">
    <property type="component" value="Unassembled WGS sequence"/>
</dbReference>
<feature type="domain" description="Radical SAM core" evidence="7">
    <location>
        <begin position="279"/>
        <end position="501"/>
    </location>
</feature>
<dbReference type="GO" id="GO:0051536">
    <property type="term" value="F:iron-sulfur cluster binding"/>
    <property type="evidence" value="ECO:0007669"/>
    <property type="project" value="UniProtKB-KW"/>
</dbReference>
<proteinExistence type="predicted"/>
<dbReference type="InterPro" id="IPR006158">
    <property type="entry name" value="Cobalamin-bd"/>
</dbReference>
<dbReference type="GO" id="GO:0031419">
    <property type="term" value="F:cobalamin binding"/>
    <property type="evidence" value="ECO:0007669"/>
    <property type="project" value="InterPro"/>
</dbReference>
<evidence type="ECO:0000256" key="3">
    <source>
        <dbReference type="ARBA" id="ARBA00022723"/>
    </source>
</evidence>